<dbReference type="PANTHER" id="PTHR10694">
    <property type="entry name" value="LYSINE-SPECIFIC DEMETHYLASE"/>
    <property type="match status" value="1"/>
</dbReference>
<dbReference type="GO" id="GO:0034647">
    <property type="term" value="F:histone H3K4me/H3K4me2/H3K4me3 demethylase activity"/>
    <property type="evidence" value="ECO:0007669"/>
    <property type="project" value="TreeGrafter"/>
</dbReference>
<feature type="compositionally biased region" description="Low complexity" evidence="1">
    <location>
        <begin position="799"/>
        <end position="813"/>
    </location>
</feature>
<dbReference type="GO" id="GO:0005634">
    <property type="term" value="C:nucleus"/>
    <property type="evidence" value="ECO:0007669"/>
    <property type="project" value="TreeGrafter"/>
</dbReference>
<reference evidence="4 5" key="1">
    <citation type="submission" date="2019-09" db="EMBL/GenBank/DDBJ databases">
        <authorList>
            <person name="Ou C."/>
        </authorList>
    </citation>
    <scope>NUCLEOTIDE SEQUENCE [LARGE SCALE GENOMIC DNA]</scope>
    <source>
        <strain evidence="4">S2</strain>
        <tissue evidence="4">Leaf</tissue>
    </source>
</reference>
<comment type="caution">
    <text evidence="4">The sequence shown here is derived from an EMBL/GenBank/DDBJ whole genome shotgun (WGS) entry which is preliminary data.</text>
</comment>
<dbReference type="InterPro" id="IPR004198">
    <property type="entry name" value="Znf_C5HC2"/>
</dbReference>
<dbReference type="Proteomes" id="UP000327157">
    <property type="component" value="Chromosome 10"/>
</dbReference>
<feature type="region of interest" description="Disordered" evidence="1">
    <location>
        <begin position="797"/>
        <end position="892"/>
    </location>
</feature>
<keyword evidence="5" id="KW-1185">Reference proteome</keyword>
<evidence type="ECO:0000313" key="4">
    <source>
        <dbReference type="EMBL" id="KAB2602296.1"/>
    </source>
</evidence>
<dbReference type="GO" id="GO:0010468">
    <property type="term" value="P:regulation of gene expression"/>
    <property type="evidence" value="ECO:0007669"/>
    <property type="project" value="TreeGrafter"/>
</dbReference>
<feature type="compositionally biased region" description="Polar residues" evidence="1">
    <location>
        <begin position="856"/>
        <end position="871"/>
    </location>
</feature>
<evidence type="ECO:0000313" key="5">
    <source>
        <dbReference type="Proteomes" id="UP000327157"/>
    </source>
</evidence>
<reference evidence="5" key="2">
    <citation type="submission" date="2019-10" db="EMBL/GenBank/DDBJ databases">
        <title>A de novo genome assembly of a pear dwarfing rootstock.</title>
        <authorList>
            <person name="Wang F."/>
            <person name="Wang J."/>
            <person name="Li S."/>
            <person name="Zhang Y."/>
            <person name="Fang M."/>
            <person name="Ma L."/>
            <person name="Zhao Y."/>
            <person name="Jiang S."/>
        </authorList>
    </citation>
    <scope>NUCLEOTIDE SEQUENCE [LARGE SCALE GENOMIC DNA]</scope>
</reference>
<dbReference type="InterPro" id="IPR003349">
    <property type="entry name" value="JmjN"/>
</dbReference>
<feature type="domain" description="JmjC" evidence="3">
    <location>
        <begin position="327"/>
        <end position="494"/>
    </location>
</feature>
<feature type="region of interest" description="Disordered" evidence="1">
    <location>
        <begin position="661"/>
        <end position="684"/>
    </location>
</feature>
<dbReference type="Pfam" id="PF02928">
    <property type="entry name" value="zf-C5HC2"/>
    <property type="match status" value="1"/>
</dbReference>
<feature type="domain" description="JmjN" evidence="2">
    <location>
        <begin position="122"/>
        <end position="163"/>
    </location>
</feature>
<dbReference type="Pfam" id="PF02375">
    <property type="entry name" value="JmjN"/>
    <property type="match status" value="1"/>
</dbReference>
<feature type="compositionally biased region" description="Polar residues" evidence="1">
    <location>
        <begin position="699"/>
        <end position="728"/>
    </location>
</feature>
<gene>
    <name evidence="4" type="ORF">D8674_003301</name>
</gene>
<name>A0A5N5FGP9_9ROSA</name>
<dbReference type="AlphaFoldDB" id="A0A5N5FGP9"/>
<dbReference type="SMART" id="SM00558">
    <property type="entry name" value="JmjC"/>
    <property type="match status" value="1"/>
</dbReference>
<feature type="region of interest" description="Disordered" evidence="1">
    <location>
        <begin position="697"/>
        <end position="728"/>
    </location>
</feature>
<dbReference type="Gene3D" id="2.60.120.650">
    <property type="entry name" value="Cupin"/>
    <property type="match status" value="1"/>
</dbReference>
<dbReference type="GO" id="GO:0000785">
    <property type="term" value="C:chromatin"/>
    <property type="evidence" value="ECO:0007669"/>
    <property type="project" value="TreeGrafter"/>
</dbReference>
<dbReference type="GO" id="GO:0008168">
    <property type="term" value="F:methyltransferase activity"/>
    <property type="evidence" value="ECO:0007669"/>
    <property type="project" value="UniProtKB-KW"/>
</dbReference>
<dbReference type="GO" id="GO:0032259">
    <property type="term" value="P:methylation"/>
    <property type="evidence" value="ECO:0007669"/>
    <property type="project" value="UniProtKB-KW"/>
</dbReference>
<proteinExistence type="predicted"/>
<dbReference type="PANTHER" id="PTHR10694:SF54">
    <property type="entry name" value="INACTIVE LYSINE-SPECIFIC DEMETHYLASE JMJ19-RELATED"/>
    <property type="match status" value="1"/>
</dbReference>
<keyword evidence="4" id="KW-0808">Transferase</keyword>
<dbReference type="OrthoDB" id="1678912at2759"/>
<evidence type="ECO:0000259" key="2">
    <source>
        <dbReference type="PROSITE" id="PS51183"/>
    </source>
</evidence>
<accession>A0A5N5FGP9</accession>
<dbReference type="EMBL" id="SMOL01000695">
    <property type="protein sequence ID" value="KAB2602296.1"/>
    <property type="molecule type" value="Genomic_DNA"/>
</dbReference>
<dbReference type="PROSITE" id="PS51183">
    <property type="entry name" value="JMJN"/>
    <property type="match status" value="1"/>
</dbReference>
<reference evidence="4 5" key="3">
    <citation type="submission" date="2019-11" db="EMBL/GenBank/DDBJ databases">
        <title>A de novo genome assembly of a pear dwarfing rootstock.</title>
        <authorList>
            <person name="Wang F."/>
            <person name="Wang J."/>
            <person name="Li S."/>
            <person name="Zhang Y."/>
            <person name="Fang M."/>
            <person name="Ma L."/>
            <person name="Zhao Y."/>
            <person name="Jiang S."/>
        </authorList>
    </citation>
    <scope>NUCLEOTIDE SEQUENCE [LARGE SCALE GENOMIC DNA]</scope>
    <source>
        <strain evidence="4">S2</strain>
        <tissue evidence="4">Leaf</tissue>
    </source>
</reference>
<dbReference type="InterPro" id="IPR003347">
    <property type="entry name" value="JmjC_dom"/>
</dbReference>
<dbReference type="SUPFAM" id="SSF51197">
    <property type="entry name" value="Clavaminate synthase-like"/>
    <property type="match status" value="1"/>
</dbReference>
<evidence type="ECO:0000259" key="3">
    <source>
        <dbReference type="PROSITE" id="PS51184"/>
    </source>
</evidence>
<dbReference type="SMART" id="SM00545">
    <property type="entry name" value="JmjN"/>
    <property type="match status" value="1"/>
</dbReference>
<feature type="compositionally biased region" description="Basic and acidic residues" evidence="1">
    <location>
        <begin position="673"/>
        <end position="684"/>
    </location>
</feature>
<dbReference type="Pfam" id="PF02373">
    <property type="entry name" value="JmjC"/>
    <property type="match status" value="1"/>
</dbReference>
<sequence length="975" mass="109132">MAHNSVPPGFVCRTSFVLKKVKTVEETKNAFVDASTEEPVQMDTMSDLTDMDKLKRQRPWILFDQSDLNSEESDCEQFNTEPTTKYCLPKGVTHGCPDCSGCLKVTGRWRPEDARTDVLEEAPLFYPTEEEFKDTLKYVANIRARAEQYGICRIIPPPSWKPPCLIEGNKIWKSSTFSTHIQRIDGIRNQYSPSKMVGLNESPKKKRRRILTVGLDCGSTSSPGETEHSYIKGFETEPGQEFTLENFKSYAADFKRQYFRKSEVTGGQEKWVPSLENIDAEYKRIAENPTEEIEVLFGDNLETKALGSGFPTVSSDSNPLEKSFYPEYLASGWNLNNLPRLPGSLLSFESHDTCHILAPRTRVGMCFSSFHWKVEEHRLYSLSYLHLGAPKIWYGVPGKYYVNFEATVRRSFPDSSKLEHPELHHMLVKQISPSALKSQGVPVFRCIQSPGEFVLVLPRAYHSGFDSGFNFSETACVAPLDWLPHGQDAVELYCEQGRRTSISHDKLLLGAAREAVRAQWDSLFRKNAADNIFWKDVCGKDGILTHAFKSRLKSEGSRRKYLFNSAKSERMKSNFNVTSKRECSICLCDLHFSAVVCSCCEGRYSCLLHAKQLCSCAWSDKIFLYRHEICDLQLLVEALEEKFDAVYKWGKDDLGLTLHAHIPKNSQNSPGHVEGDSDADKQKESISRIREEVKARILRSTTSNKSNSNDYPTGSLDSATATGNGKSSVSSIMDKVKAHALLRSTIFNELKTKENTVGPAIGTNTTGSNATLTLKVAAEGTTNNASLLPKEAIDMMEGTSDVSSASTSETSSSDSDDVIPDLNILLRGRQKVPSPAVKSSVPQKHPNGGRPADNYKASSSSHLASKNQNPRQPCPQSPILISDDSDGYRQPHPLLVSSTSCSIIRSPSLQAGSSSSFFITTKVWLLFWENRNLQPNSICPYRPIDPDRKCKKNWRSVSFQLGRNIHQGRRCQKSE</sequence>
<protein>
    <submittedName>
        <fullName evidence="4">Lysine-specific demethylase JMJ16</fullName>
    </submittedName>
</protein>
<organism evidence="4 5">
    <name type="scientific">Pyrus ussuriensis x Pyrus communis</name>
    <dbReference type="NCBI Taxonomy" id="2448454"/>
    <lineage>
        <taxon>Eukaryota</taxon>
        <taxon>Viridiplantae</taxon>
        <taxon>Streptophyta</taxon>
        <taxon>Embryophyta</taxon>
        <taxon>Tracheophyta</taxon>
        <taxon>Spermatophyta</taxon>
        <taxon>Magnoliopsida</taxon>
        <taxon>eudicotyledons</taxon>
        <taxon>Gunneridae</taxon>
        <taxon>Pentapetalae</taxon>
        <taxon>rosids</taxon>
        <taxon>fabids</taxon>
        <taxon>Rosales</taxon>
        <taxon>Rosaceae</taxon>
        <taxon>Amygdaloideae</taxon>
        <taxon>Maleae</taxon>
        <taxon>Pyrus</taxon>
    </lineage>
</organism>
<evidence type="ECO:0000256" key="1">
    <source>
        <dbReference type="SAM" id="MobiDB-lite"/>
    </source>
</evidence>
<keyword evidence="4" id="KW-0489">Methyltransferase</keyword>
<dbReference type="PROSITE" id="PS51184">
    <property type="entry name" value="JMJC"/>
    <property type="match status" value="1"/>
</dbReference>